<dbReference type="SUPFAM" id="SSF55729">
    <property type="entry name" value="Acyl-CoA N-acyltransferases (Nat)"/>
    <property type="match status" value="1"/>
</dbReference>
<evidence type="ECO:0000256" key="3">
    <source>
        <dbReference type="ARBA" id="ARBA00038502"/>
    </source>
</evidence>
<dbReference type="Gene3D" id="3.40.630.30">
    <property type="match status" value="1"/>
</dbReference>
<dbReference type="EMBL" id="BMPN01000002">
    <property type="protein sequence ID" value="GGJ55913.1"/>
    <property type="molecule type" value="Genomic_DNA"/>
</dbReference>
<feature type="domain" description="N-acetyltransferase" evidence="4">
    <location>
        <begin position="7"/>
        <end position="171"/>
    </location>
</feature>
<evidence type="ECO:0000313" key="5">
    <source>
        <dbReference type="EMBL" id="GGJ55913.1"/>
    </source>
</evidence>
<evidence type="ECO:0000259" key="4">
    <source>
        <dbReference type="PROSITE" id="PS51186"/>
    </source>
</evidence>
<dbReference type="RefSeq" id="WP_021290215.1">
    <property type="nucleotide sequence ID" value="NZ_BMPN01000002.1"/>
</dbReference>
<comment type="similarity">
    <text evidence="3">Belongs to the acetyltransferase family. RimJ subfamily.</text>
</comment>
<dbReference type="PANTHER" id="PTHR43792:SF8">
    <property type="entry name" value="[RIBOSOMAL PROTEIN US5]-ALANINE N-ACETYLTRANSFERASE"/>
    <property type="match status" value="1"/>
</dbReference>
<gene>
    <name evidence="5" type="primary">yjcK</name>
    <name evidence="5" type="ORF">GCM10007111_17720</name>
</gene>
<keyword evidence="2" id="KW-0012">Acyltransferase</keyword>
<organism evidence="5 6">
    <name type="scientific">Virgibacillus kapii</name>
    <dbReference type="NCBI Taxonomy" id="1638645"/>
    <lineage>
        <taxon>Bacteria</taxon>
        <taxon>Bacillati</taxon>
        <taxon>Bacillota</taxon>
        <taxon>Bacilli</taxon>
        <taxon>Bacillales</taxon>
        <taxon>Bacillaceae</taxon>
        <taxon>Virgibacillus</taxon>
    </lineage>
</organism>
<comment type="caution">
    <text evidence="5">The sequence shown here is derived from an EMBL/GenBank/DDBJ whole genome shotgun (WGS) entry which is preliminary data.</text>
</comment>
<reference evidence="6" key="1">
    <citation type="journal article" date="2019" name="Int. J. Syst. Evol. Microbiol.">
        <title>The Global Catalogue of Microorganisms (GCM) 10K type strain sequencing project: providing services to taxonomists for standard genome sequencing and annotation.</title>
        <authorList>
            <consortium name="The Broad Institute Genomics Platform"/>
            <consortium name="The Broad Institute Genome Sequencing Center for Infectious Disease"/>
            <person name="Wu L."/>
            <person name="Ma J."/>
        </authorList>
    </citation>
    <scope>NUCLEOTIDE SEQUENCE [LARGE SCALE GENOMIC DNA]</scope>
    <source>
        <strain evidence="6">JCM 30071</strain>
    </source>
</reference>
<dbReference type="InterPro" id="IPR016181">
    <property type="entry name" value="Acyl_CoA_acyltransferase"/>
</dbReference>
<dbReference type="PROSITE" id="PS51186">
    <property type="entry name" value="GNAT"/>
    <property type="match status" value="1"/>
</dbReference>
<evidence type="ECO:0000256" key="2">
    <source>
        <dbReference type="ARBA" id="ARBA00023315"/>
    </source>
</evidence>
<dbReference type="Pfam" id="PF13302">
    <property type="entry name" value="Acetyltransf_3"/>
    <property type="match status" value="1"/>
</dbReference>
<dbReference type="PANTHER" id="PTHR43792">
    <property type="entry name" value="GNAT FAMILY, PUTATIVE (AFU_ORTHOLOGUE AFUA_3G00765)-RELATED-RELATED"/>
    <property type="match status" value="1"/>
</dbReference>
<evidence type="ECO:0000256" key="1">
    <source>
        <dbReference type="ARBA" id="ARBA00022679"/>
    </source>
</evidence>
<name>A0ABQ2DFH4_9BACI</name>
<keyword evidence="6" id="KW-1185">Reference proteome</keyword>
<dbReference type="InterPro" id="IPR000182">
    <property type="entry name" value="GNAT_dom"/>
</dbReference>
<dbReference type="Proteomes" id="UP000634435">
    <property type="component" value="Unassembled WGS sequence"/>
</dbReference>
<sequence length="179" mass="20941">MIRGNNLYLRALTTEDVGDLLALEQTNRSFFENFSMDRSEEFYTEQGQLRRMRLIRKRRENDEEYHYGIFLQTQQLIGVINLFQVYRGPLQRAFIGYFLDKSYNGRGYMTEAVKLLVNEGFDKLQLHRIEAGVMPHNIGSIRVLEKAGFHKEGIAKKNVKINGVWEDHQVLARLNPADE</sequence>
<protein>
    <submittedName>
        <fullName evidence="5">Ribosomal-protein-alanine acetyltransferase</fullName>
    </submittedName>
</protein>
<keyword evidence="1" id="KW-0808">Transferase</keyword>
<dbReference type="InterPro" id="IPR051531">
    <property type="entry name" value="N-acetyltransferase"/>
</dbReference>
<accession>A0ABQ2DFH4</accession>
<evidence type="ECO:0000313" key="6">
    <source>
        <dbReference type="Proteomes" id="UP000634435"/>
    </source>
</evidence>
<proteinExistence type="inferred from homology"/>